<evidence type="ECO:0000256" key="2">
    <source>
        <dbReference type="ARBA" id="ARBA00022722"/>
    </source>
</evidence>
<dbReference type="GO" id="GO:0006308">
    <property type="term" value="P:DNA catabolic process"/>
    <property type="evidence" value="ECO:0007669"/>
    <property type="project" value="UniProtKB-UniRule"/>
</dbReference>
<dbReference type="GO" id="GO:0003676">
    <property type="term" value="F:nucleic acid binding"/>
    <property type="evidence" value="ECO:0007669"/>
    <property type="project" value="InterPro"/>
</dbReference>
<evidence type="ECO:0000256" key="4">
    <source>
        <dbReference type="ARBA" id="ARBA00022839"/>
    </source>
</evidence>
<dbReference type="EC" id="3.1.11.6" evidence="5"/>
<dbReference type="Proteomes" id="UP000662904">
    <property type="component" value="Chromosome"/>
</dbReference>
<dbReference type="InterPro" id="IPR020579">
    <property type="entry name" value="Exonuc_VII_lsu_C"/>
</dbReference>
<dbReference type="EMBL" id="CP059066">
    <property type="protein sequence ID" value="QSQ10048.1"/>
    <property type="molecule type" value="Genomic_DNA"/>
</dbReference>
<feature type="domain" description="OB-fold nucleic acid binding" evidence="8">
    <location>
        <begin position="6"/>
        <end position="101"/>
    </location>
</feature>
<evidence type="ECO:0000256" key="1">
    <source>
        <dbReference type="ARBA" id="ARBA00022490"/>
    </source>
</evidence>
<dbReference type="Pfam" id="PF02601">
    <property type="entry name" value="Exonuc_VII_L"/>
    <property type="match status" value="1"/>
</dbReference>
<evidence type="ECO:0000259" key="8">
    <source>
        <dbReference type="Pfam" id="PF13742"/>
    </source>
</evidence>
<comment type="similarity">
    <text evidence="5 6">Belongs to the XseA family.</text>
</comment>
<dbReference type="InterPro" id="IPR025824">
    <property type="entry name" value="OB-fold_nuc-bd_dom"/>
</dbReference>
<comment type="function">
    <text evidence="5">Bidirectionally degrades single-stranded DNA into large acid-insoluble oligonucleotides, which are then degraded further into small acid-soluble oligonucleotides.</text>
</comment>
<dbReference type="InterPro" id="IPR003753">
    <property type="entry name" value="Exonuc_VII_L"/>
</dbReference>
<organism evidence="9 10">
    <name type="scientific">Koleobacter methoxysyntrophicus</name>
    <dbReference type="NCBI Taxonomy" id="2751313"/>
    <lineage>
        <taxon>Bacteria</taxon>
        <taxon>Bacillati</taxon>
        <taxon>Bacillota</taxon>
        <taxon>Clostridia</taxon>
        <taxon>Koleobacterales</taxon>
        <taxon>Koleobacteraceae</taxon>
        <taxon>Koleobacter</taxon>
    </lineage>
</organism>
<dbReference type="PANTHER" id="PTHR30008:SF0">
    <property type="entry name" value="EXODEOXYRIBONUCLEASE 7 LARGE SUBUNIT"/>
    <property type="match status" value="1"/>
</dbReference>
<evidence type="ECO:0000313" key="10">
    <source>
        <dbReference type="Proteomes" id="UP000662904"/>
    </source>
</evidence>
<evidence type="ECO:0000313" key="9">
    <source>
        <dbReference type="EMBL" id="QSQ10048.1"/>
    </source>
</evidence>
<name>A0A8A0RR97_9FIRM</name>
<protein>
    <recommendedName>
        <fullName evidence="5">Exodeoxyribonuclease 7 large subunit</fullName>
        <ecNumber evidence="5">3.1.11.6</ecNumber>
    </recommendedName>
    <alternativeName>
        <fullName evidence="5">Exodeoxyribonuclease VII large subunit</fullName>
        <shortName evidence="5">Exonuclease VII large subunit</shortName>
    </alternativeName>
</protein>
<keyword evidence="4 5" id="KW-0269">Exonuclease</keyword>
<dbReference type="Pfam" id="PF13742">
    <property type="entry name" value="tRNA_anti_2"/>
    <property type="match status" value="1"/>
</dbReference>
<dbReference type="GO" id="GO:0008855">
    <property type="term" value="F:exodeoxyribonuclease VII activity"/>
    <property type="evidence" value="ECO:0007669"/>
    <property type="project" value="UniProtKB-UniRule"/>
</dbReference>
<dbReference type="GO" id="GO:0009318">
    <property type="term" value="C:exodeoxyribonuclease VII complex"/>
    <property type="evidence" value="ECO:0007669"/>
    <property type="project" value="UniProtKB-UniRule"/>
</dbReference>
<evidence type="ECO:0000259" key="7">
    <source>
        <dbReference type="Pfam" id="PF02601"/>
    </source>
</evidence>
<dbReference type="KEGG" id="kme:H0A61_02440"/>
<evidence type="ECO:0000256" key="5">
    <source>
        <dbReference type="HAMAP-Rule" id="MF_00378"/>
    </source>
</evidence>
<sequence>MGMTVLTVGEVTKYIKQTFVSDPILNNVYVKGEVSNYIKHTSGHMYFTLKDKTSKLKCVMFSNRNRLINFSISNGMKVIVGGYISVYERDGIYQLYAEEIQPDGIGSLYLAFEELKQKLEKEGLFKPEHKKKIPALPRNIGLVTSTTGAAVRDFLTVVKRRFPGVNIYLVPVLVQGVQASEQISNAIDTLNRYSNIDLIVLTRGGGSIEELWAFNEERVARSIFSSKIPIVSAVGHERDFTIADFVADLRAPTPSAAGELVVPVKRELEVKINTLLRQLNFQIGRKIISNKEKLSYLKKRLYSRPEDFIYQKQQEIDNITKDLFRNLKSLLERKNSLFMRLVEKMEALSPLKVLSRGYSITRKYNDKTIIKDIKALKKGEILETLLYKGQILSQIIKLEEGRTEYGN</sequence>
<keyword evidence="1 5" id="KW-0963">Cytoplasm</keyword>
<keyword evidence="10" id="KW-1185">Reference proteome</keyword>
<proteinExistence type="inferred from homology"/>
<dbReference type="NCBIfam" id="TIGR00237">
    <property type="entry name" value="xseA"/>
    <property type="match status" value="1"/>
</dbReference>
<evidence type="ECO:0000256" key="6">
    <source>
        <dbReference type="RuleBase" id="RU004355"/>
    </source>
</evidence>
<comment type="subunit">
    <text evidence="5">Heterooligomer composed of large and small subunits.</text>
</comment>
<dbReference type="GO" id="GO:0005737">
    <property type="term" value="C:cytoplasm"/>
    <property type="evidence" value="ECO:0007669"/>
    <property type="project" value="UniProtKB-SubCell"/>
</dbReference>
<comment type="catalytic activity">
    <reaction evidence="5 6">
        <text>Exonucleolytic cleavage in either 5'- to 3'- or 3'- to 5'-direction to yield nucleoside 5'-phosphates.</text>
        <dbReference type="EC" id="3.1.11.6"/>
    </reaction>
</comment>
<reference evidence="9" key="1">
    <citation type="submission" date="2020-07" db="EMBL/GenBank/DDBJ databases">
        <title>Koleobacter methoxysyntrophicus gen. nov., sp. nov., a novel anaerobic bacterium isolated from deep subsurface oil field and proposal of Koleobacterales ord. nov. in the phylum Firmicutes.</title>
        <authorList>
            <person name="Sakamoto S."/>
            <person name="Tamaki H."/>
        </authorList>
    </citation>
    <scope>NUCLEOTIDE SEQUENCE</scope>
    <source>
        <strain evidence="9">NRmbB1</strain>
    </source>
</reference>
<keyword evidence="2 5" id="KW-0540">Nuclease</keyword>
<dbReference type="CDD" id="cd04489">
    <property type="entry name" value="ExoVII_LU_OBF"/>
    <property type="match status" value="1"/>
</dbReference>
<accession>A0A8A0RR97</accession>
<dbReference type="HAMAP" id="MF_00378">
    <property type="entry name" value="Exonuc_7_L"/>
    <property type="match status" value="1"/>
</dbReference>
<dbReference type="PANTHER" id="PTHR30008">
    <property type="entry name" value="EXODEOXYRIBONUCLEASE 7 LARGE SUBUNIT"/>
    <property type="match status" value="1"/>
</dbReference>
<comment type="subcellular location">
    <subcellularLocation>
        <location evidence="5 6">Cytoplasm</location>
    </subcellularLocation>
</comment>
<feature type="domain" description="Exonuclease VII large subunit C-terminal" evidence="7">
    <location>
        <begin position="124"/>
        <end position="336"/>
    </location>
</feature>
<gene>
    <name evidence="5 9" type="primary">xseA</name>
    <name evidence="9" type="ORF">H0A61_02440</name>
</gene>
<keyword evidence="3 5" id="KW-0378">Hydrolase</keyword>
<dbReference type="Gene3D" id="2.40.50.1010">
    <property type="match status" value="1"/>
</dbReference>
<evidence type="ECO:0000256" key="3">
    <source>
        <dbReference type="ARBA" id="ARBA00022801"/>
    </source>
</evidence>
<dbReference type="AlphaFoldDB" id="A0A8A0RR97"/>